<name>A0A5B7EGD5_PORTR</name>
<evidence type="ECO:0000313" key="3">
    <source>
        <dbReference type="Proteomes" id="UP000324222"/>
    </source>
</evidence>
<feature type="region of interest" description="Disordered" evidence="1">
    <location>
        <begin position="327"/>
        <end position="402"/>
    </location>
</feature>
<feature type="compositionally biased region" description="Polar residues" evidence="1">
    <location>
        <begin position="336"/>
        <end position="347"/>
    </location>
</feature>
<evidence type="ECO:0000313" key="2">
    <source>
        <dbReference type="EMBL" id="MPC32455.1"/>
    </source>
</evidence>
<dbReference type="EMBL" id="VSRR010002630">
    <property type="protein sequence ID" value="MPC32455.1"/>
    <property type="molecule type" value="Genomic_DNA"/>
</dbReference>
<feature type="compositionally biased region" description="Polar residues" evidence="1">
    <location>
        <begin position="374"/>
        <end position="384"/>
    </location>
</feature>
<evidence type="ECO:0000256" key="1">
    <source>
        <dbReference type="SAM" id="MobiDB-lite"/>
    </source>
</evidence>
<comment type="caution">
    <text evidence="2">The sequence shown here is derived from an EMBL/GenBank/DDBJ whole genome shotgun (WGS) entry which is preliminary data.</text>
</comment>
<protein>
    <submittedName>
        <fullName evidence="2">Uncharacterized protein</fullName>
    </submittedName>
</protein>
<keyword evidence="3" id="KW-1185">Reference proteome</keyword>
<sequence length="402" mass="43822">MGCLLSVSSNTCVNVVDLAAVGDIRDSSLYRQKRHSALSVLSALSARRRSSKGGRSPPRKPRRPGVFVADALRNLQRAHSFRHGECYLCNYKNKSCNGVCIHREIFTSVKPGYYSNYYNKDSHVGVRRSATLRTSLHSFPSPKQSKAFRANSFSRGSEGRVSLRSSSSFKAKARRSMRSITAFPPDAPPPELGIKPQVSLRLSRHSLGRRETNRSITSWEEREAVAVLRDVLSSSSSSSIDGDSLHSRNSENEDEDDGYELVAPPLPARNKRRGAGELTQPVDLTTHSFNMKGTLTASDFGLVKREAGLATPSPLFPKSLPSNPTYSSVLDPALSSDLTDSNLSATSDEAESPLRERKNGCRSSGCPGRDGTQEGVQRSRSEITTPPPPEDSPTAATQANTR</sequence>
<dbReference type="AlphaFoldDB" id="A0A5B7EGD5"/>
<proteinExistence type="predicted"/>
<reference evidence="2 3" key="1">
    <citation type="submission" date="2019-05" db="EMBL/GenBank/DDBJ databases">
        <title>Another draft genome of Portunus trituberculatus and its Hox gene families provides insights of decapod evolution.</title>
        <authorList>
            <person name="Jeong J.-H."/>
            <person name="Song I."/>
            <person name="Kim S."/>
            <person name="Choi T."/>
            <person name="Kim D."/>
            <person name="Ryu S."/>
            <person name="Kim W."/>
        </authorList>
    </citation>
    <scope>NUCLEOTIDE SEQUENCE [LARGE SCALE GENOMIC DNA]</scope>
    <source>
        <tissue evidence="2">Muscle</tissue>
    </source>
</reference>
<feature type="region of interest" description="Disordered" evidence="1">
    <location>
        <begin position="235"/>
        <end position="285"/>
    </location>
</feature>
<accession>A0A5B7EGD5</accession>
<dbReference type="Proteomes" id="UP000324222">
    <property type="component" value="Unassembled WGS sequence"/>
</dbReference>
<organism evidence="2 3">
    <name type="scientific">Portunus trituberculatus</name>
    <name type="common">Swimming crab</name>
    <name type="synonym">Neptunus trituberculatus</name>
    <dbReference type="NCBI Taxonomy" id="210409"/>
    <lineage>
        <taxon>Eukaryota</taxon>
        <taxon>Metazoa</taxon>
        <taxon>Ecdysozoa</taxon>
        <taxon>Arthropoda</taxon>
        <taxon>Crustacea</taxon>
        <taxon>Multicrustacea</taxon>
        <taxon>Malacostraca</taxon>
        <taxon>Eumalacostraca</taxon>
        <taxon>Eucarida</taxon>
        <taxon>Decapoda</taxon>
        <taxon>Pleocyemata</taxon>
        <taxon>Brachyura</taxon>
        <taxon>Eubrachyura</taxon>
        <taxon>Portunoidea</taxon>
        <taxon>Portunidae</taxon>
        <taxon>Portuninae</taxon>
        <taxon>Portunus</taxon>
    </lineage>
</organism>
<gene>
    <name evidence="2" type="ORF">E2C01_025766</name>
</gene>